<sequence>MKKGTIKVSVLYPYGEGKTFDMGYYCNTHVAMVSGLLGEAIIGATIEKGIAGGAPNSQPTYVAMGNLYFNSMDAFQNSFGPNADKILGDIPNYTNIEPIIQISEVMV</sequence>
<dbReference type="RefSeq" id="WP_387962213.1">
    <property type="nucleotide sequence ID" value="NZ_JBHSGP010000012.1"/>
</dbReference>
<dbReference type="InterPro" id="IPR011008">
    <property type="entry name" value="Dimeric_a/b-barrel"/>
</dbReference>
<feature type="domain" description="EthD" evidence="1">
    <location>
        <begin position="22"/>
        <end position="93"/>
    </location>
</feature>
<dbReference type="PANTHER" id="PTHR40260">
    <property type="entry name" value="BLR8190 PROTEIN"/>
    <property type="match status" value="1"/>
</dbReference>
<name>A0ABV9N2K0_9FLAO</name>
<accession>A0ABV9N2K0</accession>
<dbReference type="PANTHER" id="PTHR40260:SF2">
    <property type="entry name" value="BLR8190 PROTEIN"/>
    <property type="match status" value="1"/>
</dbReference>
<evidence type="ECO:0000313" key="2">
    <source>
        <dbReference type="EMBL" id="MFC4722035.1"/>
    </source>
</evidence>
<comment type="caution">
    <text evidence="2">The sequence shown here is derived from an EMBL/GenBank/DDBJ whole genome shotgun (WGS) entry which is preliminary data.</text>
</comment>
<dbReference type="InterPro" id="IPR009799">
    <property type="entry name" value="EthD_dom"/>
</dbReference>
<gene>
    <name evidence="2" type="ORF">ACFO5O_06865</name>
</gene>
<dbReference type="NCBIfam" id="TIGR02118">
    <property type="entry name" value="EthD family reductase"/>
    <property type="match status" value="1"/>
</dbReference>
<proteinExistence type="predicted"/>
<dbReference type="Proteomes" id="UP001595953">
    <property type="component" value="Unassembled WGS sequence"/>
</dbReference>
<evidence type="ECO:0000313" key="3">
    <source>
        <dbReference type="Proteomes" id="UP001595953"/>
    </source>
</evidence>
<protein>
    <submittedName>
        <fullName evidence="2">EthD family reductase</fullName>
    </submittedName>
</protein>
<dbReference type="Pfam" id="PF07110">
    <property type="entry name" value="EthD"/>
    <property type="match status" value="1"/>
</dbReference>
<dbReference type="SUPFAM" id="SSF54909">
    <property type="entry name" value="Dimeric alpha+beta barrel"/>
    <property type="match status" value="1"/>
</dbReference>
<dbReference type="Gene3D" id="3.30.70.100">
    <property type="match status" value="1"/>
</dbReference>
<keyword evidence="3" id="KW-1185">Reference proteome</keyword>
<evidence type="ECO:0000259" key="1">
    <source>
        <dbReference type="Pfam" id="PF07110"/>
    </source>
</evidence>
<dbReference type="EMBL" id="JBHSGP010000012">
    <property type="protein sequence ID" value="MFC4722035.1"/>
    <property type="molecule type" value="Genomic_DNA"/>
</dbReference>
<reference evidence="3" key="1">
    <citation type="journal article" date="2019" name="Int. J. Syst. Evol. Microbiol.">
        <title>The Global Catalogue of Microorganisms (GCM) 10K type strain sequencing project: providing services to taxonomists for standard genome sequencing and annotation.</title>
        <authorList>
            <consortium name="The Broad Institute Genomics Platform"/>
            <consortium name="The Broad Institute Genome Sequencing Center for Infectious Disease"/>
            <person name="Wu L."/>
            <person name="Ma J."/>
        </authorList>
    </citation>
    <scope>NUCLEOTIDE SEQUENCE [LARGE SCALE GENOMIC DNA]</scope>
    <source>
        <strain evidence="3">CCUG 63682</strain>
    </source>
</reference>
<organism evidence="2 3">
    <name type="scientific">Geojedonia litorea</name>
    <dbReference type="NCBI Taxonomy" id="1268269"/>
    <lineage>
        <taxon>Bacteria</taxon>
        <taxon>Pseudomonadati</taxon>
        <taxon>Bacteroidota</taxon>
        <taxon>Flavobacteriia</taxon>
        <taxon>Flavobacteriales</taxon>
        <taxon>Flavobacteriaceae</taxon>
        <taxon>Geojedonia</taxon>
    </lineage>
</organism>